<reference evidence="3 4" key="1">
    <citation type="submission" date="2020-08" db="EMBL/GenBank/DDBJ databases">
        <authorList>
            <person name="Seo M.-J."/>
        </authorList>
    </citation>
    <scope>NUCLEOTIDE SEQUENCE [LARGE SCALE GENOMIC DNA]</scope>
    <source>
        <strain evidence="3 4">MBLA0160</strain>
    </source>
</reference>
<sequence>MTDERLERLRREADRLGFDVSTSVLENCLETAENLRTTARALDDRADVEVSTYPDVSSRGEYNELLAYYETARQRRATGPLSGLRVVIKDNISVADLPLTCGSKRIAVVPNTDATVTSRLLDAGAVLVGKANMDAFAFGPSGEFSDYDPVENPTYPDRVPGGSSSGSGAAVASGEAEIALGSDTGGSIRIPAAACGVIGMKPTHALVPRHGFVSFAPSLDTIGPLGRDIETVAKTLSVLAGPSIHDPTARDRSLPRFSEGFNLPENPTVGLPQEFFEAADNRGRRSRSERCQ</sequence>
<dbReference type="Pfam" id="PF01425">
    <property type="entry name" value="Amidase"/>
    <property type="match status" value="1"/>
</dbReference>
<dbReference type="PANTHER" id="PTHR11895:SF170">
    <property type="entry name" value="AMIDASE"/>
    <property type="match status" value="1"/>
</dbReference>
<dbReference type="InterPro" id="IPR023631">
    <property type="entry name" value="Amidase_dom"/>
</dbReference>
<gene>
    <name evidence="3" type="ORF">H5V44_16250</name>
</gene>
<dbReference type="SUPFAM" id="SSF75304">
    <property type="entry name" value="Amidase signature (AS) enzymes"/>
    <property type="match status" value="1"/>
</dbReference>
<feature type="region of interest" description="Disordered" evidence="1">
    <location>
        <begin position="268"/>
        <end position="292"/>
    </location>
</feature>
<dbReference type="Proteomes" id="UP000546257">
    <property type="component" value="Unassembled WGS sequence"/>
</dbReference>
<protein>
    <recommendedName>
        <fullName evidence="2">Amidase domain-containing protein</fullName>
    </recommendedName>
</protein>
<name>A0A7J9SNM6_9EURY</name>
<dbReference type="GO" id="GO:0003824">
    <property type="term" value="F:catalytic activity"/>
    <property type="evidence" value="ECO:0007669"/>
    <property type="project" value="InterPro"/>
</dbReference>
<dbReference type="RefSeq" id="WP_185194188.1">
    <property type="nucleotide sequence ID" value="NZ_JACKXD010000007.1"/>
</dbReference>
<dbReference type="PANTHER" id="PTHR11895">
    <property type="entry name" value="TRANSAMIDASE"/>
    <property type="match status" value="1"/>
</dbReference>
<evidence type="ECO:0000313" key="4">
    <source>
        <dbReference type="Proteomes" id="UP000546257"/>
    </source>
</evidence>
<dbReference type="AlphaFoldDB" id="A0A7J9SNM6"/>
<dbReference type="InterPro" id="IPR000120">
    <property type="entry name" value="Amidase"/>
</dbReference>
<accession>A0A7J9SNM6</accession>
<dbReference type="InterPro" id="IPR020556">
    <property type="entry name" value="Amidase_CS"/>
</dbReference>
<dbReference type="Gene3D" id="3.90.1300.10">
    <property type="entry name" value="Amidase signature (AS) domain"/>
    <property type="match status" value="1"/>
</dbReference>
<evidence type="ECO:0000313" key="3">
    <source>
        <dbReference type="EMBL" id="MBB6647816.1"/>
    </source>
</evidence>
<keyword evidence="4" id="KW-1185">Reference proteome</keyword>
<evidence type="ECO:0000256" key="1">
    <source>
        <dbReference type="SAM" id="MobiDB-lite"/>
    </source>
</evidence>
<feature type="compositionally biased region" description="Basic and acidic residues" evidence="1">
    <location>
        <begin position="279"/>
        <end position="292"/>
    </location>
</feature>
<organism evidence="3 4">
    <name type="scientific">Halobellus ruber</name>
    <dbReference type="NCBI Taxonomy" id="2761102"/>
    <lineage>
        <taxon>Archaea</taxon>
        <taxon>Methanobacteriati</taxon>
        <taxon>Methanobacteriota</taxon>
        <taxon>Stenosarchaea group</taxon>
        <taxon>Halobacteria</taxon>
        <taxon>Halobacteriales</taxon>
        <taxon>Haloferacaceae</taxon>
        <taxon>Halobellus</taxon>
    </lineage>
</organism>
<dbReference type="EMBL" id="JACKXD010000007">
    <property type="protein sequence ID" value="MBB6647816.1"/>
    <property type="molecule type" value="Genomic_DNA"/>
</dbReference>
<comment type="caution">
    <text evidence="3">The sequence shown here is derived from an EMBL/GenBank/DDBJ whole genome shotgun (WGS) entry which is preliminary data.</text>
</comment>
<evidence type="ECO:0000259" key="2">
    <source>
        <dbReference type="Pfam" id="PF01425"/>
    </source>
</evidence>
<proteinExistence type="predicted"/>
<feature type="domain" description="Amidase" evidence="2">
    <location>
        <begin position="70"/>
        <end position="276"/>
    </location>
</feature>
<dbReference type="PROSITE" id="PS00571">
    <property type="entry name" value="AMIDASES"/>
    <property type="match status" value="1"/>
</dbReference>
<dbReference type="InterPro" id="IPR036928">
    <property type="entry name" value="AS_sf"/>
</dbReference>